<accession>K9Z7R1</accession>
<dbReference type="AlphaFoldDB" id="K9Z7R1"/>
<dbReference type="OrthoDB" id="427269at2"/>
<dbReference type="EMBL" id="CP003947">
    <property type="protein sequence ID" value="AFZ54625.1"/>
    <property type="molecule type" value="Genomic_DNA"/>
</dbReference>
<evidence type="ECO:0000256" key="1">
    <source>
        <dbReference type="SAM" id="MobiDB-lite"/>
    </source>
</evidence>
<dbReference type="KEGG" id="can:Cyan10605_2545"/>
<sequence length="65" mass="7492">MTDDLNSMPEKTPPSTFNNSNTDDVQKKLILPHEKNLENAYREANNEIDNLWDALIADGLDDEMW</sequence>
<dbReference type="Proteomes" id="UP000010480">
    <property type="component" value="Chromosome"/>
</dbReference>
<keyword evidence="3" id="KW-1185">Reference proteome</keyword>
<feature type="region of interest" description="Disordered" evidence="1">
    <location>
        <begin position="1"/>
        <end position="24"/>
    </location>
</feature>
<protein>
    <submittedName>
        <fullName evidence="2">Uncharacterized protein</fullName>
    </submittedName>
</protein>
<dbReference type="HOGENOM" id="CLU_2842445_0_0_3"/>
<feature type="compositionally biased region" description="Polar residues" evidence="1">
    <location>
        <begin position="13"/>
        <end position="23"/>
    </location>
</feature>
<name>K9Z7R1_CYAAP</name>
<dbReference type="STRING" id="755178.Cyan10605_2545"/>
<gene>
    <name evidence="2" type="ordered locus">Cyan10605_2545</name>
</gene>
<organism evidence="2 3">
    <name type="scientific">Cyanobacterium aponinum (strain PCC 10605)</name>
    <dbReference type="NCBI Taxonomy" id="755178"/>
    <lineage>
        <taxon>Bacteria</taxon>
        <taxon>Bacillati</taxon>
        <taxon>Cyanobacteriota</taxon>
        <taxon>Cyanophyceae</taxon>
        <taxon>Oscillatoriophycideae</taxon>
        <taxon>Chroococcales</taxon>
        <taxon>Geminocystaceae</taxon>
        <taxon>Cyanobacterium</taxon>
    </lineage>
</organism>
<evidence type="ECO:0000313" key="2">
    <source>
        <dbReference type="EMBL" id="AFZ54625.1"/>
    </source>
</evidence>
<evidence type="ECO:0000313" key="3">
    <source>
        <dbReference type="Proteomes" id="UP000010480"/>
    </source>
</evidence>
<reference evidence="3" key="1">
    <citation type="journal article" date="2013" name="Proc. Natl. Acad. Sci. U.S.A.">
        <title>Improving the coverage of the cyanobacterial phylum using diversity-driven genome sequencing.</title>
        <authorList>
            <person name="Shih P.M."/>
            <person name="Wu D."/>
            <person name="Latifi A."/>
            <person name="Axen S.D."/>
            <person name="Fewer D.P."/>
            <person name="Talla E."/>
            <person name="Calteau A."/>
            <person name="Cai F."/>
            <person name="Tandeau de Marsac N."/>
            <person name="Rippka R."/>
            <person name="Herdman M."/>
            <person name="Sivonen K."/>
            <person name="Coursin T."/>
            <person name="Laurent T."/>
            <person name="Goodwin L."/>
            <person name="Nolan M."/>
            <person name="Davenport K.W."/>
            <person name="Han C.S."/>
            <person name="Rubin E.M."/>
            <person name="Eisen J.A."/>
            <person name="Woyke T."/>
            <person name="Gugger M."/>
            <person name="Kerfeld C.A."/>
        </authorList>
    </citation>
    <scope>NUCLEOTIDE SEQUENCE [LARGE SCALE GENOMIC DNA]</scope>
    <source>
        <strain evidence="3">PCC 10605</strain>
    </source>
</reference>
<proteinExistence type="predicted"/>